<dbReference type="InterPro" id="IPR052061">
    <property type="entry name" value="PTE-AB_protein"/>
</dbReference>
<evidence type="ECO:0000259" key="1">
    <source>
        <dbReference type="Pfam" id="PF03061"/>
    </source>
</evidence>
<dbReference type="GeneID" id="8998443"/>
<proteinExistence type="predicted"/>
<gene>
    <name evidence="2" type="ordered locus">DEHA2D02706g</name>
</gene>
<evidence type="ECO:0000313" key="2">
    <source>
        <dbReference type="EMBL" id="CAR65609.1"/>
    </source>
</evidence>
<feature type="domain" description="Thioesterase" evidence="1">
    <location>
        <begin position="105"/>
        <end position="175"/>
    </location>
</feature>
<dbReference type="OMA" id="VIEPKWV"/>
<dbReference type="PANTHER" id="PTHR47260:SF1">
    <property type="entry name" value="UPF0644 PROTEIN PB2B4.06"/>
    <property type="match status" value="1"/>
</dbReference>
<dbReference type="eggNOG" id="KOG4781">
    <property type="taxonomic scope" value="Eukaryota"/>
</dbReference>
<organism evidence="2 3">
    <name type="scientific">Debaryomyces hansenii (strain ATCC 36239 / CBS 767 / BCRC 21394 / JCM 1990 / NBRC 0083 / IGC 2968)</name>
    <name type="common">Yeast</name>
    <name type="synonym">Torulaspora hansenii</name>
    <dbReference type="NCBI Taxonomy" id="284592"/>
    <lineage>
        <taxon>Eukaryota</taxon>
        <taxon>Fungi</taxon>
        <taxon>Dikarya</taxon>
        <taxon>Ascomycota</taxon>
        <taxon>Saccharomycotina</taxon>
        <taxon>Pichiomycetes</taxon>
        <taxon>Debaryomycetaceae</taxon>
        <taxon>Debaryomyces</taxon>
    </lineage>
</organism>
<dbReference type="AlphaFoldDB" id="B5RTQ3"/>
<dbReference type="VEuPathDB" id="FungiDB:DEHA2D02706g"/>
<dbReference type="KEGG" id="dha:DEHA2D02706g"/>
<dbReference type="RefSeq" id="XP_002770250.1">
    <property type="nucleotide sequence ID" value="XM_002770204.1"/>
</dbReference>
<dbReference type="Pfam" id="PF03061">
    <property type="entry name" value="4HBT"/>
    <property type="match status" value="1"/>
</dbReference>
<dbReference type="CDD" id="cd03443">
    <property type="entry name" value="PaaI_thioesterase"/>
    <property type="match status" value="1"/>
</dbReference>
<dbReference type="HOGENOM" id="CLU_052827_2_1_1"/>
<dbReference type="Gene3D" id="3.10.129.10">
    <property type="entry name" value="Hotdog Thioesterase"/>
    <property type="match status" value="1"/>
</dbReference>
<dbReference type="OrthoDB" id="506431at2759"/>
<dbReference type="Proteomes" id="UP000000599">
    <property type="component" value="Chromosome D"/>
</dbReference>
<keyword evidence="3" id="KW-1185">Reference proteome</keyword>
<protein>
    <submittedName>
        <fullName evidence="2">DEHA2D02706p</fullName>
    </submittedName>
</protein>
<dbReference type="EMBL" id="CR382136">
    <property type="protein sequence ID" value="CAR65609.1"/>
    <property type="molecule type" value="Genomic_DNA"/>
</dbReference>
<name>B5RTQ3_DEBHA</name>
<dbReference type="SUPFAM" id="SSF54637">
    <property type="entry name" value="Thioesterase/thiol ester dehydrase-isomerase"/>
    <property type="match status" value="1"/>
</dbReference>
<sequence length="209" mass="23995">MTVDLQIEAKQELTTHPIFLSYSGKYEKHTRDNNQPLIQENIWPILTGETLIGTGKINYRGDSMYMIDDKYLGSENDIEELGPQDNNRSYTFFHLGHRLSGHEKIIHGGLLATMLDELTCRLAFQNNHSGSGVTANLNINYRQPCFVNTFVLIKCEVLRKVGRKCVVKGHVYKVDLDDENVEVERSENLLTECECLVIEPKWVKELKHD</sequence>
<evidence type="ECO:0000313" key="3">
    <source>
        <dbReference type="Proteomes" id="UP000000599"/>
    </source>
</evidence>
<dbReference type="InterPro" id="IPR006683">
    <property type="entry name" value="Thioestr_dom"/>
</dbReference>
<dbReference type="InterPro" id="IPR029069">
    <property type="entry name" value="HotDog_dom_sf"/>
</dbReference>
<dbReference type="PANTHER" id="PTHR47260">
    <property type="entry name" value="UPF0644 PROTEIN PB2B4.06"/>
    <property type="match status" value="1"/>
</dbReference>
<dbReference type="InParanoid" id="B5RTQ3"/>
<accession>B5RTQ3</accession>
<reference evidence="2 3" key="1">
    <citation type="journal article" date="2004" name="Nature">
        <title>Genome evolution in yeasts.</title>
        <authorList>
            <consortium name="Genolevures"/>
            <person name="Dujon B."/>
            <person name="Sherman D."/>
            <person name="Fischer G."/>
            <person name="Durrens P."/>
            <person name="Casaregola S."/>
            <person name="Lafontaine I."/>
            <person name="de Montigny J."/>
            <person name="Marck C."/>
            <person name="Neuveglise C."/>
            <person name="Talla E."/>
            <person name="Goffard N."/>
            <person name="Frangeul L."/>
            <person name="Aigle M."/>
            <person name="Anthouard V."/>
            <person name="Babour A."/>
            <person name="Barbe V."/>
            <person name="Barnay S."/>
            <person name="Blanchin S."/>
            <person name="Beckerich J.M."/>
            <person name="Beyne E."/>
            <person name="Bleykasten C."/>
            <person name="Boisrame A."/>
            <person name="Boyer J."/>
            <person name="Cattolico L."/>
            <person name="Confanioleri F."/>
            <person name="de Daruvar A."/>
            <person name="Despons L."/>
            <person name="Fabre E."/>
            <person name="Fairhead C."/>
            <person name="Ferry-Dumazet H."/>
            <person name="Groppi A."/>
            <person name="Hantraye F."/>
            <person name="Hennequin C."/>
            <person name="Jauniaux N."/>
            <person name="Joyet P."/>
            <person name="Kachouri R."/>
            <person name="Kerrest A."/>
            <person name="Koszul R."/>
            <person name="Lemaire M."/>
            <person name="Lesur I."/>
            <person name="Ma L."/>
            <person name="Muller H."/>
            <person name="Nicaud J.M."/>
            <person name="Nikolski M."/>
            <person name="Oztas S."/>
            <person name="Ozier-Kalogeropoulos O."/>
            <person name="Pellenz S."/>
            <person name="Potier S."/>
            <person name="Richard G.F."/>
            <person name="Straub M.L."/>
            <person name="Suleau A."/>
            <person name="Swennene D."/>
            <person name="Tekaia F."/>
            <person name="Wesolowski-Louvel M."/>
            <person name="Westhof E."/>
            <person name="Wirth B."/>
            <person name="Zeniou-Meyer M."/>
            <person name="Zivanovic I."/>
            <person name="Bolotin-Fukuhara M."/>
            <person name="Thierry A."/>
            <person name="Bouchier C."/>
            <person name="Caudron B."/>
            <person name="Scarpelli C."/>
            <person name="Gaillardin C."/>
            <person name="Weissenbach J."/>
            <person name="Wincker P."/>
            <person name="Souciet J.L."/>
        </authorList>
    </citation>
    <scope>NUCLEOTIDE SEQUENCE [LARGE SCALE GENOMIC DNA]</scope>
    <source>
        <strain evidence="3">ATCC 36239 / CBS 767 / BCRC 21394 / JCM 1990 / NBRC 0083 / IGC 2968</strain>
    </source>
</reference>